<reference evidence="4 5" key="1">
    <citation type="submission" date="2023-06" db="EMBL/GenBank/DDBJ databases">
        <title>Rock-solubilizing bacteria, Microbacterium invictum, promotes re-establishment of vegetation in rocky wasteland by accelerating rock bio-weathering and reshaping soil bacterial community.</title>
        <authorList>
            <person name="Liu C."/>
        </authorList>
    </citation>
    <scope>NUCLEOTIDE SEQUENCE [LARGE SCALE GENOMIC DNA]</scope>
    <source>
        <strain evidence="4 5">X-18</strain>
    </source>
</reference>
<name>A0ABZ0V782_9MICO</name>
<dbReference type="Proteomes" id="UP001324533">
    <property type="component" value="Chromosome"/>
</dbReference>
<keyword evidence="2" id="KW-1133">Transmembrane helix</keyword>
<feature type="domain" description="DUF4190" evidence="3">
    <location>
        <begin position="83"/>
        <end position="145"/>
    </location>
</feature>
<feature type="region of interest" description="Disordered" evidence="1">
    <location>
        <begin position="1"/>
        <end position="45"/>
    </location>
</feature>
<keyword evidence="2" id="KW-0472">Membrane</keyword>
<feature type="transmembrane region" description="Helical" evidence="2">
    <location>
        <begin position="126"/>
        <end position="157"/>
    </location>
</feature>
<organism evidence="4 5">
    <name type="scientific">Microbacterium invictum</name>
    <dbReference type="NCBI Taxonomy" id="515415"/>
    <lineage>
        <taxon>Bacteria</taxon>
        <taxon>Bacillati</taxon>
        <taxon>Actinomycetota</taxon>
        <taxon>Actinomycetes</taxon>
        <taxon>Micrococcales</taxon>
        <taxon>Microbacteriaceae</taxon>
        <taxon>Microbacterium</taxon>
    </lineage>
</organism>
<evidence type="ECO:0000256" key="1">
    <source>
        <dbReference type="SAM" id="MobiDB-lite"/>
    </source>
</evidence>
<evidence type="ECO:0000313" key="5">
    <source>
        <dbReference type="Proteomes" id="UP001324533"/>
    </source>
</evidence>
<sequence length="166" mass="16647">MSTPDNPQGTDPNAPSVPPYPGAPQGSPTPPAYGQPPAYDPPAAAQAPYGSAAPYAAQAPYGAAPYGGTAPYGAYAGPKTNVLAIVSLISSIVAFVVLPFIGSLVGVITGHMALSQIKRTGEQGRGLALAGTIVGYVGLGFILLFILFFLSFLPLIIGSATTGTLS</sequence>
<accession>A0ABZ0V782</accession>
<protein>
    <submittedName>
        <fullName evidence="4">DUF4190 domain-containing protein</fullName>
    </submittedName>
</protein>
<evidence type="ECO:0000313" key="4">
    <source>
        <dbReference type="EMBL" id="WQB69099.1"/>
    </source>
</evidence>
<proteinExistence type="predicted"/>
<dbReference type="EMBL" id="CP139779">
    <property type="protein sequence ID" value="WQB69099.1"/>
    <property type="molecule type" value="Genomic_DNA"/>
</dbReference>
<feature type="transmembrane region" description="Helical" evidence="2">
    <location>
        <begin position="82"/>
        <end position="114"/>
    </location>
</feature>
<feature type="compositionally biased region" description="Pro residues" evidence="1">
    <location>
        <begin position="15"/>
        <end position="40"/>
    </location>
</feature>
<dbReference type="InterPro" id="IPR025241">
    <property type="entry name" value="DUF4190"/>
</dbReference>
<evidence type="ECO:0000256" key="2">
    <source>
        <dbReference type="SAM" id="Phobius"/>
    </source>
</evidence>
<feature type="compositionally biased region" description="Polar residues" evidence="1">
    <location>
        <begin position="1"/>
        <end position="13"/>
    </location>
</feature>
<dbReference type="RefSeq" id="WP_322409222.1">
    <property type="nucleotide sequence ID" value="NZ_CP139779.1"/>
</dbReference>
<keyword evidence="2" id="KW-0812">Transmembrane</keyword>
<dbReference type="Pfam" id="PF13828">
    <property type="entry name" value="DUF4190"/>
    <property type="match status" value="1"/>
</dbReference>
<evidence type="ECO:0000259" key="3">
    <source>
        <dbReference type="Pfam" id="PF13828"/>
    </source>
</evidence>
<gene>
    <name evidence="4" type="ORF">T9R20_10300</name>
</gene>
<keyword evidence="5" id="KW-1185">Reference proteome</keyword>